<dbReference type="InterPro" id="IPR036629">
    <property type="entry name" value="YjbJ_sf"/>
</dbReference>
<evidence type="ECO:0000256" key="1">
    <source>
        <dbReference type="SAM" id="MobiDB-lite"/>
    </source>
</evidence>
<protein>
    <submittedName>
        <fullName evidence="2">General stress protein CsbD</fullName>
    </submittedName>
</protein>
<name>A0A0D1J3R4_9MYCO</name>
<evidence type="ECO:0000313" key="2">
    <source>
        <dbReference type="EMBL" id="KIU16263.1"/>
    </source>
</evidence>
<feature type="compositionally biased region" description="Basic and acidic residues" evidence="1">
    <location>
        <begin position="71"/>
        <end position="82"/>
    </location>
</feature>
<feature type="compositionally biased region" description="Basic and acidic residues" evidence="1">
    <location>
        <begin position="46"/>
        <end position="63"/>
    </location>
</feature>
<dbReference type="Proteomes" id="UP000032221">
    <property type="component" value="Unassembled WGS sequence"/>
</dbReference>
<reference evidence="2 3" key="1">
    <citation type="submission" date="2015-01" db="EMBL/GenBank/DDBJ databases">
        <title>Genome sequence of Mycobacterium llatzerense and Mycobacterium immunogenum recovered from brain abscess.</title>
        <authorList>
            <person name="Greninger A.L."/>
            <person name="Langelier C."/>
            <person name="Cunningham G."/>
            <person name="Chiu C.Y."/>
            <person name="Miller S."/>
        </authorList>
    </citation>
    <scope>NUCLEOTIDE SEQUENCE [LARGE SCALE GENOMIC DNA]</scope>
    <source>
        <strain evidence="2 3">CLUC14</strain>
    </source>
</reference>
<comment type="caution">
    <text evidence="2">The sequence shown here is derived from an EMBL/GenBank/DDBJ whole genome shotgun (WGS) entry which is preliminary data.</text>
</comment>
<dbReference type="RefSeq" id="WP_043396705.1">
    <property type="nucleotide sequence ID" value="NZ_JXST01000018.1"/>
</dbReference>
<dbReference type="SUPFAM" id="SSF69047">
    <property type="entry name" value="Hypothetical protein YjbJ"/>
    <property type="match status" value="1"/>
</dbReference>
<gene>
    <name evidence="2" type="ORF">TL10_13945</name>
</gene>
<dbReference type="PATRIC" id="fig|280871.6.peg.2894"/>
<evidence type="ECO:0000313" key="3">
    <source>
        <dbReference type="Proteomes" id="UP000032221"/>
    </source>
</evidence>
<dbReference type="EMBL" id="JXST01000018">
    <property type="protein sequence ID" value="KIU16263.1"/>
    <property type="molecule type" value="Genomic_DNA"/>
</dbReference>
<dbReference type="AlphaFoldDB" id="A0A0D1J3R4"/>
<dbReference type="STRING" id="280871.TL10_13945"/>
<keyword evidence="3" id="KW-1185">Reference proteome</keyword>
<accession>A0A0D1J3R4</accession>
<feature type="region of interest" description="Disordered" evidence="1">
    <location>
        <begin position="36"/>
        <end position="82"/>
    </location>
</feature>
<proteinExistence type="predicted"/>
<sequence>MSENKNTGPEEAVRGVVEGVKGKAKEVIGTVIGRDDLVREGQAQQDKADAQRDAAKKEAEADAARAGAKIAEARERAEQRSE</sequence>
<organism evidence="2 3">
    <name type="scientific">Mycolicibacterium llatzerense</name>
    <dbReference type="NCBI Taxonomy" id="280871"/>
    <lineage>
        <taxon>Bacteria</taxon>
        <taxon>Bacillati</taxon>
        <taxon>Actinomycetota</taxon>
        <taxon>Actinomycetes</taxon>
        <taxon>Mycobacteriales</taxon>
        <taxon>Mycobacteriaceae</taxon>
        <taxon>Mycolicibacterium</taxon>
    </lineage>
</organism>